<evidence type="ECO:0000256" key="6">
    <source>
        <dbReference type="ARBA" id="ARBA00023136"/>
    </source>
</evidence>
<dbReference type="InterPro" id="IPR000531">
    <property type="entry name" value="Beta-barrel_TonB"/>
</dbReference>
<dbReference type="InterPro" id="IPR008969">
    <property type="entry name" value="CarboxyPept-like_regulatory"/>
</dbReference>
<feature type="domain" description="TonB-dependent receptor plug" evidence="10">
    <location>
        <begin position="115"/>
        <end position="222"/>
    </location>
</feature>
<dbReference type="Gene3D" id="2.170.130.10">
    <property type="entry name" value="TonB-dependent receptor, plug domain"/>
    <property type="match status" value="1"/>
</dbReference>
<protein>
    <recommendedName>
        <fullName evidence="12">TonB-dependent receptor plug domain-containing protein</fullName>
    </recommendedName>
</protein>
<dbReference type="Pfam" id="PF07715">
    <property type="entry name" value="Plug"/>
    <property type="match status" value="1"/>
</dbReference>
<keyword evidence="6" id="KW-0472">Membrane</keyword>
<gene>
    <name evidence="11" type="ORF">METZ01_LOCUS7999</name>
</gene>
<keyword evidence="4" id="KW-0732">Signal</keyword>
<evidence type="ECO:0000256" key="7">
    <source>
        <dbReference type="ARBA" id="ARBA00023170"/>
    </source>
</evidence>
<dbReference type="InterPro" id="IPR012910">
    <property type="entry name" value="Plug_dom"/>
</dbReference>
<dbReference type="Pfam" id="PF00593">
    <property type="entry name" value="TonB_dep_Rec_b-barrel"/>
    <property type="match status" value="1"/>
</dbReference>
<evidence type="ECO:0000256" key="1">
    <source>
        <dbReference type="ARBA" id="ARBA00004571"/>
    </source>
</evidence>
<dbReference type="GO" id="GO:0015344">
    <property type="term" value="F:siderophore uptake transmembrane transporter activity"/>
    <property type="evidence" value="ECO:0007669"/>
    <property type="project" value="TreeGrafter"/>
</dbReference>
<dbReference type="PANTHER" id="PTHR30069">
    <property type="entry name" value="TONB-DEPENDENT OUTER MEMBRANE RECEPTOR"/>
    <property type="match status" value="1"/>
</dbReference>
<feature type="domain" description="TonB-dependent receptor-like beta-barrel" evidence="9">
    <location>
        <begin position="548"/>
        <end position="939"/>
    </location>
</feature>
<name>A0A381NKQ8_9ZZZZ</name>
<dbReference type="EMBL" id="UINC01000430">
    <property type="protein sequence ID" value="SUZ55145.1"/>
    <property type="molecule type" value="Genomic_DNA"/>
</dbReference>
<evidence type="ECO:0000259" key="9">
    <source>
        <dbReference type="Pfam" id="PF00593"/>
    </source>
</evidence>
<keyword evidence="2" id="KW-0813">Transport</keyword>
<proteinExistence type="predicted"/>
<keyword evidence="8" id="KW-0998">Cell outer membrane</keyword>
<dbReference type="InterPro" id="IPR037066">
    <property type="entry name" value="Plug_dom_sf"/>
</dbReference>
<evidence type="ECO:0000256" key="4">
    <source>
        <dbReference type="ARBA" id="ARBA00022729"/>
    </source>
</evidence>
<evidence type="ECO:0000259" key="10">
    <source>
        <dbReference type="Pfam" id="PF07715"/>
    </source>
</evidence>
<dbReference type="SUPFAM" id="SSF49464">
    <property type="entry name" value="Carboxypeptidase regulatory domain-like"/>
    <property type="match status" value="1"/>
</dbReference>
<dbReference type="InterPro" id="IPR036942">
    <property type="entry name" value="Beta-barrel_TonB_sf"/>
</dbReference>
<evidence type="ECO:0000256" key="8">
    <source>
        <dbReference type="ARBA" id="ARBA00023237"/>
    </source>
</evidence>
<keyword evidence="3" id="KW-0812">Transmembrane</keyword>
<evidence type="ECO:0000256" key="5">
    <source>
        <dbReference type="ARBA" id="ARBA00023077"/>
    </source>
</evidence>
<keyword evidence="5" id="KW-0798">TonB box</keyword>
<reference evidence="11" key="1">
    <citation type="submission" date="2018-05" db="EMBL/GenBank/DDBJ databases">
        <authorList>
            <person name="Lanie J.A."/>
            <person name="Ng W.-L."/>
            <person name="Kazmierczak K.M."/>
            <person name="Andrzejewski T.M."/>
            <person name="Davidsen T.M."/>
            <person name="Wayne K.J."/>
            <person name="Tettelin H."/>
            <person name="Glass J.I."/>
            <person name="Rusch D."/>
            <person name="Podicherti R."/>
            <person name="Tsui H.-C.T."/>
            <person name="Winkler M.E."/>
        </authorList>
    </citation>
    <scope>NUCLEOTIDE SEQUENCE</scope>
</reference>
<dbReference type="PANTHER" id="PTHR30069:SF29">
    <property type="entry name" value="HEMOGLOBIN AND HEMOGLOBIN-HAPTOGLOBIN-BINDING PROTEIN 1-RELATED"/>
    <property type="match status" value="1"/>
</dbReference>
<dbReference type="GO" id="GO:0009279">
    <property type="term" value="C:cell outer membrane"/>
    <property type="evidence" value="ECO:0007669"/>
    <property type="project" value="UniProtKB-SubCell"/>
</dbReference>
<dbReference type="Gene3D" id="2.60.40.1120">
    <property type="entry name" value="Carboxypeptidase-like, regulatory domain"/>
    <property type="match status" value="1"/>
</dbReference>
<dbReference type="GO" id="GO:0044718">
    <property type="term" value="P:siderophore transmembrane transport"/>
    <property type="evidence" value="ECO:0007669"/>
    <property type="project" value="TreeGrafter"/>
</dbReference>
<sequence length="966" mass="104983">MKRILSLIAVLFSTLIFAQTTVTGTVTDDNNDPIPGANIVFNEMNGTIADFDGNFSISVNQNPPFTLTVSSVGFDSTTLNVTASNVNFAVELVSSQNLLDEIVVSASRVPERLFESAVTIEKFDYKDIIQSTGPDFYSSLDGLKGVQINSGGLLLQQVNTRGFSTVYNEGFVQLVDGMNNEAPGLNFSAGNLLGINELDIQSVELMPGAASALYGANATKGILFMNSKNPFDFPGISVSYKHGITSQKAAGDNYYHDIAFRAAHKFSDKFAAKVTVSYVEGEDWHAVDYRDINKLDGAYAANNSEKQDPRSFADYDGVNVYGNIAQNINLDLAFAGIVIPGLVQSGLITPAEGGAYANIFLNTTFFGTKTIRATGYNEVDLTDNKASSMKTDIALHYKPTEDSELIINSKIGQGNTMLHATNRNMLKNFSLQQHKIEYNNRNLTLRAYATIEDSGNTHDMEALGTVMVLSQPGGAAAWYGGYLGQYFGLSGIYGLINPNPLVGFGTIIAYAAGGATWDQLLAANATNDLSAHAAARKAADANMIKKGSAAWDKVYKQAITNGIDVFRGGAGILDTSKSNSFEVNYNLQDLVSIADVIVGGSFREYILRSNGTLFTDYTAPIEYTDMGLYAQAKKDFFDGTLKLTASMRYDKSQYFDGHITPRIGGVVSLTENQNIRFSYQTGYRNPSSQDQYIGLDIGSALLMGSSSDNINRFRMEVQGVSSTARYILTGKHIMENSWTLASVQAGAPVKAILGNVEPQYVKSYDLGYRINGKKTALDINAYFTEWDNFIAAQTVVTPMYMVAGGLLALSQGDFRAVSVDSNTDEVVRTYGVSAGFETELFKNYDLSITGSYNKMKFKDPLSTYEAGFNTPQTRVNVTLGSTKLAKNFSFNVTAKYHDSFMWQQSGFIDAVIPHCTVFDAAMNFDIPKINSRIKVGGANIGGNEYQIMPGSGFIGSQYYVGFTLNP</sequence>
<comment type="subcellular location">
    <subcellularLocation>
        <location evidence="1">Cell outer membrane</location>
        <topology evidence="1">Multi-pass membrane protein</topology>
    </subcellularLocation>
</comment>
<accession>A0A381NKQ8</accession>
<dbReference type="SUPFAM" id="SSF56935">
    <property type="entry name" value="Porins"/>
    <property type="match status" value="1"/>
</dbReference>
<dbReference type="Gene3D" id="2.40.170.20">
    <property type="entry name" value="TonB-dependent receptor, beta-barrel domain"/>
    <property type="match status" value="1"/>
</dbReference>
<evidence type="ECO:0000256" key="2">
    <source>
        <dbReference type="ARBA" id="ARBA00022448"/>
    </source>
</evidence>
<dbReference type="Pfam" id="PF13715">
    <property type="entry name" value="CarbopepD_reg_2"/>
    <property type="match status" value="1"/>
</dbReference>
<evidence type="ECO:0000313" key="11">
    <source>
        <dbReference type="EMBL" id="SUZ55145.1"/>
    </source>
</evidence>
<dbReference type="InterPro" id="IPR039426">
    <property type="entry name" value="TonB-dep_rcpt-like"/>
</dbReference>
<dbReference type="AlphaFoldDB" id="A0A381NKQ8"/>
<evidence type="ECO:0000256" key="3">
    <source>
        <dbReference type="ARBA" id="ARBA00022692"/>
    </source>
</evidence>
<organism evidence="11">
    <name type="scientific">marine metagenome</name>
    <dbReference type="NCBI Taxonomy" id="408172"/>
    <lineage>
        <taxon>unclassified sequences</taxon>
        <taxon>metagenomes</taxon>
        <taxon>ecological metagenomes</taxon>
    </lineage>
</organism>
<evidence type="ECO:0008006" key="12">
    <source>
        <dbReference type="Google" id="ProtNLM"/>
    </source>
</evidence>
<keyword evidence="7" id="KW-0675">Receptor</keyword>